<dbReference type="Pfam" id="PF05233">
    <property type="entry name" value="PHB_acc"/>
    <property type="match status" value="1"/>
</dbReference>
<dbReference type="Pfam" id="PF07879">
    <property type="entry name" value="PHB_acc_N"/>
    <property type="match status" value="1"/>
</dbReference>
<dbReference type="GO" id="GO:0006355">
    <property type="term" value="P:regulation of DNA-templated transcription"/>
    <property type="evidence" value="ECO:0007669"/>
    <property type="project" value="InterPro"/>
</dbReference>
<evidence type="ECO:0000259" key="2">
    <source>
        <dbReference type="Pfam" id="PF07879"/>
    </source>
</evidence>
<dbReference type="EMBL" id="JH651384">
    <property type="protein sequence ID" value="EIJ34133.1"/>
    <property type="molecule type" value="Genomic_DNA"/>
</dbReference>
<name>A0A656HCP4_THINJ</name>
<evidence type="ECO:0000313" key="4">
    <source>
        <dbReference type="Proteomes" id="UP000005317"/>
    </source>
</evidence>
<keyword evidence="4" id="KW-1185">Reference proteome</keyword>
<proteinExistence type="predicted"/>
<evidence type="ECO:0000259" key="1">
    <source>
        <dbReference type="Pfam" id="PF05233"/>
    </source>
</evidence>
<protein>
    <submittedName>
        <fullName evidence="3">Polyhydroxyalkonate synthesis repressor, PhaR</fullName>
    </submittedName>
</protein>
<dbReference type="InterPro" id="IPR007897">
    <property type="entry name" value="PHB_accumulat"/>
</dbReference>
<dbReference type="NCBIfam" id="TIGR01848">
    <property type="entry name" value="PHA_reg_PhaR"/>
    <property type="match status" value="1"/>
</dbReference>
<dbReference type="InterPro" id="IPR010134">
    <property type="entry name" value="PHA_reg_PhaR"/>
</dbReference>
<dbReference type="AlphaFoldDB" id="A0A656HCP4"/>
<feature type="domain" description="PHB accumulation regulatory" evidence="1">
    <location>
        <begin position="104"/>
        <end position="143"/>
    </location>
</feature>
<dbReference type="Proteomes" id="UP000005317">
    <property type="component" value="Unassembled WGS sequence"/>
</dbReference>
<reference evidence="4" key="1">
    <citation type="journal article" date="2011" name="Stand. Genomic Sci.">
        <title>Genome sequence of the filamentous, gliding Thiothrix nivea neotype strain (JP2(T)).</title>
        <authorList>
            <person name="Lapidus A."/>
            <person name="Nolan M."/>
            <person name="Lucas S."/>
            <person name="Glavina Del Rio T."/>
            <person name="Tice H."/>
            <person name="Cheng J.F."/>
            <person name="Tapia R."/>
            <person name="Han C."/>
            <person name="Goodwin L."/>
            <person name="Pitluck S."/>
            <person name="Liolios K."/>
            <person name="Pagani I."/>
            <person name="Ivanova N."/>
            <person name="Huntemann M."/>
            <person name="Mavromatis K."/>
            <person name="Mikhailova N."/>
            <person name="Pati A."/>
            <person name="Chen A."/>
            <person name="Palaniappan K."/>
            <person name="Land M."/>
            <person name="Brambilla E.M."/>
            <person name="Rohde M."/>
            <person name="Abt B."/>
            <person name="Verbarg S."/>
            <person name="Goker M."/>
            <person name="Bristow J."/>
            <person name="Eisen J.A."/>
            <person name="Markowitz V."/>
            <person name="Hugenholtz P."/>
            <person name="Kyrpides N.C."/>
            <person name="Klenk H.P."/>
            <person name="Woyke T."/>
        </authorList>
    </citation>
    <scope>NUCLEOTIDE SEQUENCE [LARGE SCALE GENOMIC DNA]</scope>
    <source>
        <strain evidence="4">ATCC 35100 / DSM 5205 / JP2</strain>
    </source>
</reference>
<organism evidence="3 4">
    <name type="scientific">Thiothrix nivea (strain ATCC 35100 / DSM 5205 / JP2)</name>
    <dbReference type="NCBI Taxonomy" id="870187"/>
    <lineage>
        <taxon>Bacteria</taxon>
        <taxon>Pseudomonadati</taxon>
        <taxon>Pseudomonadota</taxon>
        <taxon>Gammaproteobacteria</taxon>
        <taxon>Thiotrichales</taxon>
        <taxon>Thiotrichaceae</taxon>
        <taxon>Thiothrix</taxon>
    </lineage>
</organism>
<accession>A0A656HCP4</accession>
<gene>
    <name evidence="3" type="ORF">Thini_1530</name>
</gene>
<feature type="domain" description="PHA accumulation regulator DNA-binding N-terminal" evidence="2">
    <location>
        <begin position="40"/>
        <end position="99"/>
    </location>
</feature>
<dbReference type="InterPro" id="IPR012909">
    <property type="entry name" value="PHA_DNA-bd_N"/>
</dbReference>
<sequence length="184" mass="21728">MHNKTLTYRIKRRSCTRRQPENLTHHRLALTNDPMAEERIIKKYPNRRLYDTTQSCYITLNDVRDLVLKELPFKVIDRQSGEDITRSILLQIIMEQESGGQPLFSAEILEQFIRNYSDTTRKGFTEYMAQSVHLFNQQQAAMQEQMHKILAGTPLDTWLKVGEQNMQTWQKMQESILSNLQPKK</sequence>
<evidence type="ECO:0000313" key="3">
    <source>
        <dbReference type="EMBL" id="EIJ34133.1"/>
    </source>
</evidence>